<comment type="caution">
    <text evidence="1">The sequence shown here is derived from an EMBL/GenBank/DDBJ whole genome shotgun (WGS) entry which is preliminary data.</text>
</comment>
<dbReference type="Proteomes" id="UP001519311">
    <property type="component" value="Unassembled WGS sequence"/>
</dbReference>
<organism evidence="1 2">
    <name type="scientific">Streptomyces clavifer</name>
    <dbReference type="NCBI Taxonomy" id="68188"/>
    <lineage>
        <taxon>Bacteria</taxon>
        <taxon>Bacillati</taxon>
        <taxon>Actinomycetota</taxon>
        <taxon>Actinomycetes</taxon>
        <taxon>Kitasatosporales</taxon>
        <taxon>Streptomycetaceae</taxon>
        <taxon>Streptomyces</taxon>
    </lineage>
</organism>
<gene>
    <name evidence="1" type="ORF">JOF59_000698</name>
</gene>
<keyword evidence="2" id="KW-1185">Reference proteome</keyword>
<sequence length="89" mass="9461">MRCLFGPGHIGRTRRGARACGEEWLTPPQTTAVRRRWADVPGAGPGVVGTTGGVTRAVARQLIFRVGVTGNAGYARPDTKSATDFLRPV</sequence>
<proteinExistence type="predicted"/>
<evidence type="ECO:0000313" key="2">
    <source>
        <dbReference type="Proteomes" id="UP001519311"/>
    </source>
</evidence>
<dbReference type="EMBL" id="JAGINS010000001">
    <property type="protein sequence ID" value="MBP2358298.1"/>
    <property type="molecule type" value="Genomic_DNA"/>
</dbReference>
<protein>
    <submittedName>
        <fullName evidence="1">Uncharacterized protein</fullName>
    </submittedName>
</protein>
<accession>A0ABS4V3B5</accession>
<reference evidence="1 2" key="1">
    <citation type="submission" date="2021-03" db="EMBL/GenBank/DDBJ databases">
        <title>Sequencing the genomes of 1000 actinobacteria strains.</title>
        <authorList>
            <person name="Klenk H.-P."/>
        </authorList>
    </citation>
    <scope>NUCLEOTIDE SEQUENCE [LARGE SCALE GENOMIC DNA]</scope>
    <source>
        <strain evidence="1 2">DSM 40843</strain>
    </source>
</reference>
<evidence type="ECO:0000313" key="1">
    <source>
        <dbReference type="EMBL" id="MBP2358298.1"/>
    </source>
</evidence>
<name>A0ABS4V3B5_9ACTN</name>